<gene>
    <name evidence="2" type="ORF">C241_18555</name>
</gene>
<accession>A0ABN0HIR5</accession>
<organism evidence="2 3">
    <name type="scientific">Bradyrhizobium lupini HPC(L)</name>
    <dbReference type="NCBI Taxonomy" id="1229491"/>
    <lineage>
        <taxon>Bacteria</taxon>
        <taxon>Pseudomonadati</taxon>
        <taxon>Pseudomonadota</taxon>
        <taxon>Alphaproteobacteria</taxon>
        <taxon>Hyphomicrobiales</taxon>
        <taxon>Nitrobacteraceae</taxon>
        <taxon>Bradyrhizobium</taxon>
    </lineage>
</organism>
<dbReference type="Proteomes" id="UP000017668">
    <property type="component" value="Unassembled WGS sequence"/>
</dbReference>
<evidence type="ECO:0000256" key="1">
    <source>
        <dbReference type="SAM" id="MobiDB-lite"/>
    </source>
</evidence>
<comment type="caution">
    <text evidence="2">The sequence shown here is derived from an EMBL/GenBank/DDBJ whole genome shotgun (WGS) entry which is preliminary data.</text>
</comment>
<reference evidence="2 3" key="1">
    <citation type="journal article" date="2013" name="Genome Announc.">
        <title>Genome Sequence of Rhizobium lupini HPC(L) Isolated from Saline Desert Soil, Kutch (Gujarat).</title>
        <authorList>
            <person name="Agarwal L."/>
            <person name="Purohit H.J."/>
        </authorList>
    </citation>
    <scope>NUCLEOTIDE SEQUENCE [LARGE SCALE GENOMIC DNA]</scope>
    <source>
        <strain evidence="3">HPC(L)</strain>
    </source>
</reference>
<feature type="region of interest" description="Disordered" evidence="1">
    <location>
        <begin position="1"/>
        <end position="20"/>
    </location>
</feature>
<protein>
    <submittedName>
        <fullName evidence="2">Uncharacterized protein</fullName>
    </submittedName>
</protein>
<name>A0ABN0HIR5_RHILU</name>
<sequence>MLRRHNRRLNNGGPRRLGNFRRIRNEDHLCGNGPATHFRAQLRAVPVKHGDLNQIGLLFVVNRFGDAQGGFQPFRAVSAFGANELAYP</sequence>
<proteinExistence type="predicted"/>
<evidence type="ECO:0000313" key="2">
    <source>
        <dbReference type="EMBL" id="EKJ94500.1"/>
    </source>
</evidence>
<keyword evidence="3" id="KW-1185">Reference proteome</keyword>
<dbReference type="EMBL" id="AMQQ01000027">
    <property type="protein sequence ID" value="EKJ94500.1"/>
    <property type="molecule type" value="Genomic_DNA"/>
</dbReference>
<evidence type="ECO:0000313" key="3">
    <source>
        <dbReference type="Proteomes" id="UP000017668"/>
    </source>
</evidence>